<gene>
    <name evidence="1" type="ORF">COB21_00455</name>
</gene>
<protein>
    <recommendedName>
        <fullName evidence="3">DUF177 domain-containing protein</fullName>
    </recommendedName>
</protein>
<dbReference type="Proteomes" id="UP000218775">
    <property type="component" value="Unassembled WGS sequence"/>
</dbReference>
<name>A0A2A4X7K6_UNCAE</name>
<dbReference type="AlphaFoldDB" id="A0A2A4X7K6"/>
<comment type="caution">
    <text evidence="1">The sequence shown here is derived from an EMBL/GenBank/DDBJ whole genome shotgun (WGS) entry which is preliminary data.</text>
</comment>
<reference evidence="2" key="1">
    <citation type="submission" date="2017-08" db="EMBL/GenBank/DDBJ databases">
        <title>A dynamic microbial community with high functional redundancy inhabits the cold, oxic subseafloor aquifer.</title>
        <authorList>
            <person name="Tully B.J."/>
            <person name="Wheat C.G."/>
            <person name="Glazer B.T."/>
            <person name="Huber J.A."/>
        </authorList>
    </citation>
    <scope>NUCLEOTIDE SEQUENCE [LARGE SCALE GENOMIC DNA]</scope>
</reference>
<dbReference type="EMBL" id="NVUK01000003">
    <property type="protein sequence ID" value="PCI78593.1"/>
    <property type="molecule type" value="Genomic_DNA"/>
</dbReference>
<accession>A0A2A4X7K6</accession>
<sequence length="150" mass="17166">MKDILTIYIDRLSGHKQETLSFTLEPSSLFDVEELGLFAENTISIQYQVYIASDFLIINAQIHTCTSLPCHICNRCLSQKINIPQFYFTQALEEIPHKVFSLKPIFREAILLQLPSMVECEGNCPERSAIKKYMKTEKASTASYHPFADL</sequence>
<evidence type="ECO:0000313" key="2">
    <source>
        <dbReference type="Proteomes" id="UP000218775"/>
    </source>
</evidence>
<evidence type="ECO:0000313" key="1">
    <source>
        <dbReference type="EMBL" id="PCI78593.1"/>
    </source>
</evidence>
<evidence type="ECO:0008006" key="3">
    <source>
        <dbReference type="Google" id="ProtNLM"/>
    </source>
</evidence>
<proteinExistence type="predicted"/>
<organism evidence="1 2">
    <name type="scientific">Aerophobetes bacterium</name>
    <dbReference type="NCBI Taxonomy" id="2030807"/>
    <lineage>
        <taxon>Bacteria</taxon>
        <taxon>Candidatus Aerophobota</taxon>
    </lineage>
</organism>